<dbReference type="EMBL" id="CM042886">
    <property type="protein sequence ID" value="KAI4342162.1"/>
    <property type="molecule type" value="Genomic_DNA"/>
</dbReference>
<comment type="caution">
    <text evidence="1">The sequence shown here is derived from an EMBL/GenBank/DDBJ whole genome shotgun (WGS) entry which is preliminary data.</text>
</comment>
<proteinExistence type="predicted"/>
<name>A0ACB9NZT1_9MYRT</name>
<dbReference type="Proteomes" id="UP001057402">
    <property type="component" value="Chromosome 7"/>
</dbReference>
<evidence type="ECO:0000313" key="1">
    <source>
        <dbReference type="EMBL" id="KAI4342162.1"/>
    </source>
</evidence>
<organism evidence="1 2">
    <name type="scientific">Melastoma candidum</name>
    <dbReference type="NCBI Taxonomy" id="119954"/>
    <lineage>
        <taxon>Eukaryota</taxon>
        <taxon>Viridiplantae</taxon>
        <taxon>Streptophyta</taxon>
        <taxon>Embryophyta</taxon>
        <taxon>Tracheophyta</taxon>
        <taxon>Spermatophyta</taxon>
        <taxon>Magnoliopsida</taxon>
        <taxon>eudicotyledons</taxon>
        <taxon>Gunneridae</taxon>
        <taxon>Pentapetalae</taxon>
        <taxon>rosids</taxon>
        <taxon>malvids</taxon>
        <taxon>Myrtales</taxon>
        <taxon>Melastomataceae</taxon>
        <taxon>Melastomatoideae</taxon>
        <taxon>Melastomateae</taxon>
        <taxon>Melastoma</taxon>
    </lineage>
</organism>
<protein>
    <submittedName>
        <fullName evidence="1">Uncharacterized protein</fullName>
    </submittedName>
</protein>
<sequence length="118" mass="13144">MHRGMASQSWNAFGQATDRCSSPNHMGLAEGVWAIMVVVHHQADGHGFPNDEAKKLRVTESPQKFCSGANLAGFLAVASNGSSNEPTNPNHWIASVSVFFSFYYYYYLFYSFSFTLTF</sequence>
<gene>
    <name evidence="1" type="ORF">MLD38_026816</name>
</gene>
<reference evidence="2" key="1">
    <citation type="journal article" date="2023" name="Front. Plant Sci.">
        <title>Chromosomal-level genome assembly of Melastoma candidum provides insights into trichome evolution.</title>
        <authorList>
            <person name="Zhong Y."/>
            <person name="Wu W."/>
            <person name="Sun C."/>
            <person name="Zou P."/>
            <person name="Liu Y."/>
            <person name="Dai S."/>
            <person name="Zhou R."/>
        </authorList>
    </citation>
    <scope>NUCLEOTIDE SEQUENCE [LARGE SCALE GENOMIC DNA]</scope>
</reference>
<keyword evidence="2" id="KW-1185">Reference proteome</keyword>
<accession>A0ACB9NZT1</accession>
<evidence type="ECO:0000313" key="2">
    <source>
        <dbReference type="Proteomes" id="UP001057402"/>
    </source>
</evidence>